<protein>
    <submittedName>
        <fullName evidence="2">Uncharacterized protein</fullName>
    </submittedName>
</protein>
<organism evidence="2 3">
    <name type="scientific">Theobroma cacao</name>
    <name type="common">Cacao</name>
    <name type="synonym">Cocoa</name>
    <dbReference type="NCBI Taxonomy" id="3641"/>
    <lineage>
        <taxon>Eukaryota</taxon>
        <taxon>Viridiplantae</taxon>
        <taxon>Streptophyta</taxon>
        <taxon>Embryophyta</taxon>
        <taxon>Tracheophyta</taxon>
        <taxon>Spermatophyta</taxon>
        <taxon>Magnoliopsida</taxon>
        <taxon>eudicotyledons</taxon>
        <taxon>Gunneridae</taxon>
        <taxon>Pentapetalae</taxon>
        <taxon>rosids</taxon>
        <taxon>malvids</taxon>
        <taxon>Malvales</taxon>
        <taxon>Malvaceae</taxon>
        <taxon>Byttnerioideae</taxon>
        <taxon>Theobroma</taxon>
    </lineage>
</organism>
<reference evidence="2 3" key="1">
    <citation type="journal article" date="2013" name="Genome Biol.">
        <title>The genome sequence of the most widely cultivated cacao type and its use to identify candidate genes regulating pod color.</title>
        <authorList>
            <person name="Motamayor J.C."/>
            <person name="Mockaitis K."/>
            <person name="Schmutz J."/>
            <person name="Haiminen N."/>
            <person name="Iii D.L."/>
            <person name="Cornejo O."/>
            <person name="Findley S.D."/>
            <person name="Zheng P."/>
            <person name="Utro F."/>
            <person name="Royaert S."/>
            <person name="Saski C."/>
            <person name="Jenkins J."/>
            <person name="Podicheti R."/>
            <person name="Zhao M."/>
            <person name="Scheffler B.E."/>
            <person name="Stack J.C."/>
            <person name="Feltus F.A."/>
            <person name="Mustiga G.M."/>
            <person name="Amores F."/>
            <person name="Phillips W."/>
            <person name="Marelli J.P."/>
            <person name="May G.D."/>
            <person name="Shapiro H."/>
            <person name="Ma J."/>
            <person name="Bustamante C.D."/>
            <person name="Schnell R.J."/>
            <person name="Main D."/>
            <person name="Gilbert D."/>
            <person name="Parida L."/>
            <person name="Kuhn D.N."/>
        </authorList>
    </citation>
    <scope>NUCLEOTIDE SEQUENCE [LARGE SCALE GENOMIC DNA]</scope>
    <source>
        <strain evidence="3">cv. Matina 1-6</strain>
    </source>
</reference>
<gene>
    <name evidence="2" type="ORF">TCM_008746</name>
</gene>
<evidence type="ECO:0000313" key="3">
    <source>
        <dbReference type="Proteomes" id="UP000026915"/>
    </source>
</evidence>
<dbReference type="Proteomes" id="UP000026915">
    <property type="component" value="Chromosome 2"/>
</dbReference>
<name>A0A061E461_THECC</name>
<evidence type="ECO:0000313" key="2">
    <source>
        <dbReference type="EMBL" id="EOX99804.1"/>
    </source>
</evidence>
<sequence length="142" mass="15762">MAEILYELVVHHNREVMNIGNMDLHKHSYIEMTNDVFEVLVDDSNARVGIGFYIRALHPKAEKVFELKNDGDVLKFDAGAGANAFDVNVNAGVGTTRGRIGEASSNDLNASTSSRCRGRGKDRRRYRVSERSSAFIDVDVSD</sequence>
<feature type="compositionally biased region" description="Polar residues" evidence="1">
    <location>
        <begin position="103"/>
        <end position="114"/>
    </location>
</feature>
<proteinExistence type="predicted"/>
<feature type="region of interest" description="Disordered" evidence="1">
    <location>
        <begin position="96"/>
        <end position="123"/>
    </location>
</feature>
<dbReference type="EMBL" id="CM001880">
    <property type="protein sequence ID" value="EOX99804.1"/>
    <property type="molecule type" value="Genomic_DNA"/>
</dbReference>
<keyword evidence="3" id="KW-1185">Reference proteome</keyword>
<dbReference type="HOGENOM" id="CLU_1819331_0_0_1"/>
<dbReference type="Gramene" id="EOX99804">
    <property type="protein sequence ID" value="EOX99804"/>
    <property type="gene ID" value="TCM_008746"/>
</dbReference>
<accession>A0A061E461</accession>
<dbReference type="AlphaFoldDB" id="A0A061E461"/>
<dbReference type="InParanoid" id="A0A061E461"/>
<evidence type="ECO:0000256" key="1">
    <source>
        <dbReference type="SAM" id="MobiDB-lite"/>
    </source>
</evidence>